<dbReference type="AlphaFoldDB" id="A0A4R6NDE2"/>
<evidence type="ECO:0000256" key="4">
    <source>
        <dbReference type="ARBA" id="ARBA00023163"/>
    </source>
</evidence>
<reference evidence="7 8" key="1">
    <citation type="submission" date="2019-03" db="EMBL/GenBank/DDBJ databases">
        <title>Genomic Encyclopedia of Type Strains, Phase IV (KMG-IV): sequencing the most valuable type-strain genomes for metagenomic binning, comparative biology and taxonomic classification.</title>
        <authorList>
            <person name="Goeker M."/>
        </authorList>
    </citation>
    <scope>NUCLEOTIDE SEQUENCE [LARGE SCALE GENOMIC DNA]</scope>
    <source>
        <strain evidence="7 8">DSM 25082</strain>
    </source>
</reference>
<evidence type="ECO:0000313" key="8">
    <source>
        <dbReference type="Proteomes" id="UP000295357"/>
    </source>
</evidence>
<dbReference type="GO" id="GO:0003700">
    <property type="term" value="F:DNA-binding transcription factor activity"/>
    <property type="evidence" value="ECO:0007669"/>
    <property type="project" value="TreeGrafter"/>
</dbReference>
<proteinExistence type="predicted"/>
<dbReference type="Gene3D" id="1.10.10.60">
    <property type="entry name" value="Homeodomain-like"/>
    <property type="match status" value="1"/>
</dbReference>
<feature type="DNA-binding region" description="H-T-H motif" evidence="5">
    <location>
        <begin position="35"/>
        <end position="54"/>
    </location>
</feature>
<dbReference type="PROSITE" id="PS50977">
    <property type="entry name" value="HTH_TETR_2"/>
    <property type="match status" value="1"/>
</dbReference>
<dbReference type="PRINTS" id="PR00455">
    <property type="entry name" value="HTHTETR"/>
</dbReference>
<dbReference type="InterPro" id="IPR050109">
    <property type="entry name" value="HTH-type_TetR-like_transc_reg"/>
</dbReference>
<evidence type="ECO:0000256" key="1">
    <source>
        <dbReference type="ARBA" id="ARBA00022491"/>
    </source>
</evidence>
<sequence>MTRLSFKEQVHRVREDAIVGAVNRLLAAKGYELMTVDEVAAEAGLSKASLYKHFTSKEELAAAAMVRALDRALHQVQEQARRVPEPGPLAQLQDLVRWTLRTQLEGEMPSLPAQNSRLVAALKEHKDYMNRLLELSDRMGEWILAAQASAEIDPELPPELALYTLFARACDPVVGLLKAGGQHSDEQIVEWVTATTFRGLAGAPAPAKRKTR</sequence>
<dbReference type="SUPFAM" id="SSF46689">
    <property type="entry name" value="Homeodomain-like"/>
    <property type="match status" value="1"/>
</dbReference>
<evidence type="ECO:0000256" key="3">
    <source>
        <dbReference type="ARBA" id="ARBA00023125"/>
    </source>
</evidence>
<dbReference type="InterPro" id="IPR009057">
    <property type="entry name" value="Homeodomain-like_sf"/>
</dbReference>
<protein>
    <submittedName>
        <fullName evidence="7">TetR family transcriptional regulator</fullName>
    </submittedName>
</protein>
<keyword evidence="4" id="KW-0804">Transcription</keyword>
<dbReference type="OrthoDB" id="5293507at2"/>
<dbReference type="PANTHER" id="PTHR30055">
    <property type="entry name" value="HTH-TYPE TRANSCRIPTIONAL REGULATOR RUTR"/>
    <property type="match status" value="1"/>
</dbReference>
<dbReference type="InterPro" id="IPR023772">
    <property type="entry name" value="DNA-bd_HTH_TetR-type_CS"/>
</dbReference>
<comment type="caution">
    <text evidence="7">The sequence shown here is derived from an EMBL/GenBank/DDBJ whole genome shotgun (WGS) entry which is preliminary data.</text>
</comment>
<keyword evidence="8" id="KW-1185">Reference proteome</keyword>
<evidence type="ECO:0000313" key="7">
    <source>
        <dbReference type="EMBL" id="TDP11853.1"/>
    </source>
</evidence>
<accession>A0A4R6NDE2</accession>
<dbReference type="Gene3D" id="1.10.357.10">
    <property type="entry name" value="Tetracycline Repressor, domain 2"/>
    <property type="match status" value="1"/>
</dbReference>
<organism evidence="7 8">
    <name type="scientific">Roseateles asaccharophilus</name>
    <dbReference type="NCBI Taxonomy" id="582607"/>
    <lineage>
        <taxon>Bacteria</taxon>
        <taxon>Pseudomonadati</taxon>
        <taxon>Pseudomonadota</taxon>
        <taxon>Betaproteobacteria</taxon>
        <taxon>Burkholderiales</taxon>
        <taxon>Sphaerotilaceae</taxon>
        <taxon>Roseateles</taxon>
    </lineage>
</organism>
<evidence type="ECO:0000256" key="5">
    <source>
        <dbReference type="PROSITE-ProRule" id="PRU00335"/>
    </source>
</evidence>
<dbReference type="GO" id="GO:0000976">
    <property type="term" value="F:transcription cis-regulatory region binding"/>
    <property type="evidence" value="ECO:0007669"/>
    <property type="project" value="TreeGrafter"/>
</dbReference>
<dbReference type="PROSITE" id="PS01081">
    <property type="entry name" value="HTH_TETR_1"/>
    <property type="match status" value="1"/>
</dbReference>
<evidence type="ECO:0000259" key="6">
    <source>
        <dbReference type="PROSITE" id="PS50977"/>
    </source>
</evidence>
<dbReference type="PANTHER" id="PTHR30055:SF234">
    <property type="entry name" value="HTH-TYPE TRANSCRIPTIONAL REGULATOR BETI"/>
    <property type="match status" value="1"/>
</dbReference>
<dbReference type="Proteomes" id="UP000295357">
    <property type="component" value="Unassembled WGS sequence"/>
</dbReference>
<dbReference type="RefSeq" id="WP_133602623.1">
    <property type="nucleotide sequence ID" value="NZ_JAUFPJ010000002.1"/>
</dbReference>
<keyword evidence="3 5" id="KW-0238">DNA-binding</keyword>
<dbReference type="InterPro" id="IPR001647">
    <property type="entry name" value="HTH_TetR"/>
</dbReference>
<name>A0A4R6NDE2_9BURK</name>
<keyword evidence="2" id="KW-0805">Transcription regulation</keyword>
<keyword evidence="1" id="KW-0678">Repressor</keyword>
<dbReference type="Pfam" id="PF00440">
    <property type="entry name" value="TetR_N"/>
    <property type="match status" value="1"/>
</dbReference>
<gene>
    <name evidence="7" type="ORF">DFR39_102236</name>
</gene>
<dbReference type="EMBL" id="SNXE01000002">
    <property type="protein sequence ID" value="TDP11853.1"/>
    <property type="molecule type" value="Genomic_DNA"/>
</dbReference>
<evidence type="ECO:0000256" key="2">
    <source>
        <dbReference type="ARBA" id="ARBA00023015"/>
    </source>
</evidence>
<feature type="domain" description="HTH tetR-type" evidence="6">
    <location>
        <begin position="12"/>
        <end position="72"/>
    </location>
</feature>